<keyword evidence="1" id="KW-0472">Membrane</keyword>
<accession>I6NJC1</accession>
<keyword evidence="1" id="KW-1133">Transmembrane helix</keyword>
<sequence length="184" mass="20601">MVVVFWGCYSMVLVSLLMCSVTHPLSMGASILILYTISSVVVCFGASFVVGVFLFLTGVSGMLVAFLYAVALCPNPVFTTKVYDVYPQDKYFNVNWWQVLVMIFPLVVGLFSYMRSFYLEGGYMSHKYQWMRDPEMGGGLTELMPFMGVLLFLCVVMVAFMCSHQKQCLGGHKKGAVGTKRSYD</sequence>
<geneLocation type="mitochondrion" evidence="2"/>
<reference evidence="2" key="1">
    <citation type="submission" date="2011-07" db="EMBL/GenBank/DDBJ databases">
        <title>The complete mitochondrial genomes of six heterodont bivalves (Tellinoidea and Solenoidea): extensive gene rearrangements and phylogenetic implications.</title>
        <authorList>
            <person name="Yuan Y."/>
            <person name="Li Q."/>
        </authorList>
    </citation>
    <scope>NUCLEOTIDE SEQUENCE</scope>
</reference>
<feature type="transmembrane region" description="Helical" evidence="1">
    <location>
        <begin position="95"/>
        <end position="118"/>
    </location>
</feature>
<name>I6NJC1_9BIVA</name>
<organism evidence="2">
    <name type="scientific">Nuttallia olivacea</name>
    <dbReference type="NCBI Taxonomy" id="1125678"/>
    <lineage>
        <taxon>Eukaryota</taxon>
        <taxon>Metazoa</taxon>
        <taxon>Spiralia</taxon>
        <taxon>Lophotrochozoa</taxon>
        <taxon>Mollusca</taxon>
        <taxon>Bivalvia</taxon>
        <taxon>Autobranchia</taxon>
        <taxon>Heteroconchia</taxon>
        <taxon>Euheterodonta</taxon>
        <taxon>Imparidentia</taxon>
        <taxon>Neoheterodontei</taxon>
        <taxon>Cardiida</taxon>
        <taxon>Tellinoidea</taxon>
        <taxon>Psammobiidae</taxon>
        <taxon>Nuttallia</taxon>
    </lineage>
</organism>
<dbReference type="AlphaFoldDB" id="I6NJC1"/>
<evidence type="ECO:0000256" key="1">
    <source>
        <dbReference type="SAM" id="Phobius"/>
    </source>
</evidence>
<keyword evidence="1" id="KW-0812">Transmembrane</keyword>
<keyword evidence="2" id="KW-0496">Mitochondrion</keyword>
<protein>
    <submittedName>
        <fullName evidence="2">NADH dehydrogenase subunit 6</fullName>
    </submittedName>
</protein>
<feature type="transmembrane region" description="Helical" evidence="1">
    <location>
        <begin position="139"/>
        <end position="161"/>
    </location>
</feature>
<dbReference type="EMBL" id="JN398364">
    <property type="protein sequence ID" value="AEV94299.1"/>
    <property type="molecule type" value="Genomic_DNA"/>
</dbReference>
<proteinExistence type="predicted"/>
<evidence type="ECO:0000313" key="2">
    <source>
        <dbReference type="EMBL" id="AEV94299.1"/>
    </source>
</evidence>
<gene>
    <name evidence="2" type="primary">nad6</name>
</gene>